<sequence length="332" mass="33338">MTKMLLQLASLILLWGSVAAHMLMSYPPSLRYVHNPHTDPGNADSSLTSPLSPSGSDFPCHGSLHLLGTAEGAPVASWAAGASYNFTISGGAPHNGGSCQASFSFDGGKTFTVVHSYVGNCPSPAGGDSSFPFRVPADAPASDAAVFAWTWFNNLGNREMYMNCAVVKVSSSSSRGASEPLPFASRPKIFEANIGNGCTTQDSANLLFLSPGPDVDVNDQHAVPATGTCETATASSGGAGGDNSGESSGSSTGGNSGATPTALAVEPTNGVAGMSAGGGGDSGPTGGTDDENSTEYIPGNFFPQGYSLGSRAVETAAVALAVAVLVDFVLLA</sequence>
<dbReference type="Proteomes" id="UP001586593">
    <property type="component" value="Unassembled WGS sequence"/>
</dbReference>
<keyword evidence="4" id="KW-1185">Reference proteome</keyword>
<feature type="chain" id="PRO_5045636172" description="Extracellular protein" evidence="2">
    <location>
        <begin position="21"/>
        <end position="332"/>
    </location>
</feature>
<feature type="signal peptide" evidence="2">
    <location>
        <begin position="1"/>
        <end position="20"/>
    </location>
</feature>
<evidence type="ECO:0000313" key="3">
    <source>
        <dbReference type="EMBL" id="KAL1843511.1"/>
    </source>
</evidence>
<gene>
    <name evidence="3" type="ORF">VTK73DRAFT_2832</name>
</gene>
<feature type="region of interest" description="Disordered" evidence="1">
    <location>
        <begin position="229"/>
        <end position="297"/>
    </location>
</feature>
<feature type="compositionally biased region" description="Gly residues" evidence="1">
    <location>
        <begin position="275"/>
        <end position="286"/>
    </location>
</feature>
<evidence type="ECO:0000256" key="2">
    <source>
        <dbReference type="SAM" id="SignalP"/>
    </source>
</evidence>
<proteinExistence type="predicted"/>
<comment type="caution">
    <text evidence="3">The sequence shown here is derived from an EMBL/GenBank/DDBJ whole genome shotgun (WGS) entry which is preliminary data.</text>
</comment>
<dbReference type="PANTHER" id="PTHR36182:SF1">
    <property type="entry name" value="PROTEIN, PUTATIVE (AFU_ORTHOLOGUE AFUA_6G10930)-RELATED"/>
    <property type="match status" value="1"/>
</dbReference>
<evidence type="ECO:0000256" key="1">
    <source>
        <dbReference type="SAM" id="MobiDB-lite"/>
    </source>
</evidence>
<reference evidence="3 4" key="1">
    <citation type="journal article" date="2024" name="Commun. Biol.">
        <title>Comparative genomic analysis of thermophilic fungi reveals convergent evolutionary adaptations and gene losses.</title>
        <authorList>
            <person name="Steindorff A.S."/>
            <person name="Aguilar-Pontes M.V."/>
            <person name="Robinson A.J."/>
            <person name="Andreopoulos B."/>
            <person name="LaButti K."/>
            <person name="Kuo A."/>
            <person name="Mondo S."/>
            <person name="Riley R."/>
            <person name="Otillar R."/>
            <person name="Haridas S."/>
            <person name="Lipzen A."/>
            <person name="Grimwood J."/>
            <person name="Schmutz J."/>
            <person name="Clum A."/>
            <person name="Reid I.D."/>
            <person name="Moisan M.C."/>
            <person name="Butler G."/>
            <person name="Nguyen T.T.M."/>
            <person name="Dewar K."/>
            <person name="Conant G."/>
            <person name="Drula E."/>
            <person name="Henrissat B."/>
            <person name="Hansel C."/>
            <person name="Singer S."/>
            <person name="Hutchinson M.I."/>
            <person name="de Vries R.P."/>
            <person name="Natvig D.O."/>
            <person name="Powell A.J."/>
            <person name="Tsang A."/>
            <person name="Grigoriev I.V."/>
        </authorList>
    </citation>
    <scope>NUCLEOTIDE SEQUENCE [LARGE SCALE GENOMIC DNA]</scope>
    <source>
        <strain evidence="3 4">ATCC 24622</strain>
    </source>
</reference>
<dbReference type="Gene3D" id="2.70.50.70">
    <property type="match status" value="1"/>
</dbReference>
<organism evidence="3 4">
    <name type="scientific">Phialemonium thermophilum</name>
    <dbReference type="NCBI Taxonomy" id="223376"/>
    <lineage>
        <taxon>Eukaryota</taxon>
        <taxon>Fungi</taxon>
        <taxon>Dikarya</taxon>
        <taxon>Ascomycota</taxon>
        <taxon>Pezizomycotina</taxon>
        <taxon>Sordariomycetes</taxon>
        <taxon>Sordariomycetidae</taxon>
        <taxon>Cephalothecales</taxon>
        <taxon>Cephalothecaceae</taxon>
        <taxon>Phialemonium</taxon>
    </lineage>
</organism>
<dbReference type="PANTHER" id="PTHR36182">
    <property type="entry name" value="PROTEIN, PUTATIVE (AFU_ORTHOLOGUE AFUA_6G10930)-RELATED"/>
    <property type="match status" value="1"/>
</dbReference>
<name>A0ABR3VR94_9PEZI</name>
<keyword evidence="2" id="KW-0732">Signal</keyword>
<accession>A0ABR3VR94</accession>
<evidence type="ECO:0008006" key="5">
    <source>
        <dbReference type="Google" id="ProtNLM"/>
    </source>
</evidence>
<dbReference type="EMBL" id="JAZHXJ010001822">
    <property type="protein sequence ID" value="KAL1843511.1"/>
    <property type="molecule type" value="Genomic_DNA"/>
</dbReference>
<evidence type="ECO:0000313" key="4">
    <source>
        <dbReference type="Proteomes" id="UP001586593"/>
    </source>
</evidence>
<protein>
    <recommendedName>
        <fullName evidence="5">Extracellular protein</fullName>
    </recommendedName>
</protein>